<dbReference type="EMBL" id="JACRYL010000021">
    <property type="protein sequence ID" value="MBC6112466.1"/>
    <property type="molecule type" value="Genomic_DNA"/>
</dbReference>
<dbReference type="RefSeq" id="WP_187072889.1">
    <property type="nucleotide sequence ID" value="NZ_JACRYL010000021.1"/>
</dbReference>
<dbReference type="Proteomes" id="UP000652755">
    <property type="component" value="Unassembled WGS sequence"/>
</dbReference>
<evidence type="ECO:0000259" key="2">
    <source>
        <dbReference type="Pfam" id="PF04773"/>
    </source>
</evidence>
<dbReference type="InterPro" id="IPR032508">
    <property type="entry name" value="FecR_C"/>
</dbReference>
<comment type="caution">
    <text evidence="4">The sequence shown here is derived from an EMBL/GenBank/DDBJ whole genome shotgun (WGS) entry which is preliminary data.</text>
</comment>
<dbReference type="Pfam" id="PF16344">
    <property type="entry name" value="FecR_C"/>
    <property type="match status" value="1"/>
</dbReference>
<reference evidence="4 5" key="1">
    <citation type="submission" date="2020-08" db="EMBL/GenBank/DDBJ databases">
        <authorList>
            <person name="Sun Q."/>
            <person name="Inoue M."/>
        </authorList>
    </citation>
    <scope>NUCLEOTIDE SEQUENCE [LARGE SCALE GENOMIC DNA]</scope>
    <source>
        <strain evidence="4 5">CCM 8938</strain>
    </source>
</reference>
<evidence type="ECO:0000313" key="4">
    <source>
        <dbReference type="EMBL" id="MBC6112466.1"/>
    </source>
</evidence>
<dbReference type="InterPro" id="IPR006860">
    <property type="entry name" value="FecR"/>
</dbReference>
<proteinExistence type="predicted"/>
<dbReference type="Gene3D" id="2.60.120.1440">
    <property type="match status" value="1"/>
</dbReference>
<dbReference type="PIRSF" id="PIRSF018266">
    <property type="entry name" value="FecR"/>
    <property type="match status" value="1"/>
</dbReference>
<organism evidence="4 5">
    <name type="scientific">Pedobacter fastidiosus</name>
    <dbReference type="NCBI Taxonomy" id="2765361"/>
    <lineage>
        <taxon>Bacteria</taxon>
        <taxon>Pseudomonadati</taxon>
        <taxon>Bacteroidota</taxon>
        <taxon>Sphingobacteriia</taxon>
        <taxon>Sphingobacteriales</taxon>
        <taxon>Sphingobacteriaceae</taxon>
        <taxon>Pedobacter</taxon>
    </lineage>
</organism>
<keyword evidence="5" id="KW-1185">Reference proteome</keyword>
<feature type="domain" description="FecR protein" evidence="2">
    <location>
        <begin position="129"/>
        <end position="219"/>
    </location>
</feature>
<dbReference type="InterPro" id="IPR012373">
    <property type="entry name" value="Ferrdict_sens_TM"/>
</dbReference>
<evidence type="ECO:0000313" key="5">
    <source>
        <dbReference type="Proteomes" id="UP000652755"/>
    </source>
</evidence>
<feature type="transmembrane region" description="Helical" evidence="1">
    <location>
        <begin position="97"/>
        <end position="119"/>
    </location>
</feature>
<protein>
    <submittedName>
        <fullName evidence="4">FecR domain-containing protein</fullName>
    </submittedName>
</protein>
<feature type="domain" description="Protein FecR C-terminal" evidence="3">
    <location>
        <begin position="266"/>
        <end position="328"/>
    </location>
</feature>
<evidence type="ECO:0000256" key="1">
    <source>
        <dbReference type="SAM" id="Phobius"/>
    </source>
</evidence>
<dbReference type="Gene3D" id="3.55.50.30">
    <property type="match status" value="1"/>
</dbReference>
<dbReference type="Pfam" id="PF04773">
    <property type="entry name" value="FecR"/>
    <property type="match status" value="1"/>
</dbReference>
<gene>
    <name evidence="4" type="ORF">H7U22_18745</name>
</gene>
<keyword evidence="1" id="KW-0812">Transmembrane</keyword>
<sequence>MENFDPTKGESFYIQLIFDEMEGNISQHETEQLIVWRKQDPANEKTYREMVENADNLELLKIYRQLDTEISITSLHQKLRAGQNIDKPENRKNLSLVYLRWVGAAAVLFLFIFSSIYIFQQQDRVVLSSTHTETARFTLPDGSKIVLNANSSIAYSKRSFHRSRAVKLLNGECFLAIVHNPNKPFSISYGNISVRDIGTSFNFGIDGEQLKVSVRSGIISIHENRSEISKAILKAGETATYQTKTGHMHRDSIRDLNYMAYVDHHLVFNNASLNEVAKSLELAYHRKIRILGSLTLKRHFTAEFKDRSLSDVLSVICVALNLEFLEKAGIIYLQEKRKQVRTNGS</sequence>
<keyword evidence="1" id="KW-0472">Membrane</keyword>
<dbReference type="PANTHER" id="PTHR30273:SF2">
    <property type="entry name" value="PROTEIN FECR"/>
    <property type="match status" value="1"/>
</dbReference>
<keyword evidence="1" id="KW-1133">Transmembrane helix</keyword>
<evidence type="ECO:0000259" key="3">
    <source>
        <dbReference type="Pfam" id="PF16344"/>
    </source>
</evidence>
<name>A0ABR7KWH9_9SPHI</name>
<dbReference type="PANTHER" id="PTHR30273">
    <property type="entry name" value="PERIPLASMIC SIGNAL SENSOR AND SIGMA FACTOR ACTIVATOR FECR-RELATED"/>
    <property type="match status" value="1"/>
</dbReference>
<accession>A0ABR7KWH9</accession>